<dbReference type="Proteomes" id="UP000030669">
    <property type="component" value="Unassembled WGS sequence"/>
</dbReference>
<evidence type="ECO:0000256" key="1">
    <source>
        <dbReference type="SAM" id="MobiDB-lite"/>
    </source>
</evidence>
<keyword evidence="3" id="KW-1185">Reference proteome</keyword>
<feature type="compositionally biased region" description="Polar residues" evidence="1">
    <location>
        <begin position="25"/>
        <end position="45"/>
    </location>
</feature>
<dbReference type="AlphaFoldDB" id="S7RKD3"/>
<feature type="region of interest" description="Disordered" evidence="1">
    <location>
        <begin position="68"/>
        <end position="125"/>
    </location>
</feature>
<dbReference type="GeneID" id="19302071"/>
<evidence type="ECO:0000313" key="3">
    <source>
        <dbReference type="Proteomes" id="UP000030669"/>
    </source>
</evidence>
<evidence type="ECO:0000313" key="2">
    <source>
        <dbReference type="EMBL" id="EPQ54850.1"/>
    </source>
</evidence>
<dbReference type="RefSeq" id="XP_007867082.1">
    <property type="nucleotide sequence ID" value="XM_007868891.1"/>
</dbReference>
<sequence length="125" mass="12680">MGNKQSSAPNPSRRRRTNPPEPAQPSASQNTPQAPNAEGNMNSGDAASFVSTTTTLVPSTSITAQSHAVGAGVMGQPSPSSPSASRDYESSFAALSSSFGFGAAAPVVPRKAPKSDGEQSMKSKT</sequence>
<protein>
    <submittedName>
        <fullName evidence="2">Uncharacterized protein</fullName>
    </submittedName>
</protein>
<organism evidence="2 3">
    <name type="scientific">Gloeophyllum trabeum (strain ATCC 11539 / FP-39264 / Madison 617)</name>
    <name type="common">Brown rot fungus</name>
    <dbReference type="NCBI Taxonomy" id="670483"/>
    <lineage>
        <taxon>Eukaryota</taxon>
        <taxon>Fungi</taxon>
        <taxon>Dikarya</taxon>
        <taxon>Basidiomycota</taxon>
        <taxon>Agaricomycotina</taxon>
        <taxon>Agaricomycetes</taxon>
        <taxon>Gloeophyllales</taxon>
        <taxon>Gloeophyllaceae</taxon>
        <taxon>Gloeophyllum</taxon>
    </lineage>
</organism>
<reference evidence="2 3" key="1">
    <citation type="journal article" date="2012" name="Science">
        <title>The Paleozoic origin of enzymatic lignin decomposition reconstructed from 31 fungal genomes.</title>
        <authorList>
            <person name="Floudas D."/>
            <person name="Binder M."/>
            <person name="Riley R."/>
            <person name="Barry K."/>
            <person name="Blanchette R.A."/>
            <person name="Henrissat B."/>
            <person name="Martinez A.T."/>
            <person name="Otillar R."/>
            <person name="Spatafora J.W."/>
            <person name="Yadav J.S."/>
            <person name="Aerts A."/>
            <person name="Benoit I."/>
            <person name="Boyd A."/>
            <person name="Carlson A."/>
            <person name="Copeland A."/>
            <person name="Coutinho P.M."/>
            <person name="de Vries R.P."/>
            <person name="Ferreira P."/>
            <person name="Findley K."/>
            <person name="Foster B."/>
            <person name="Gaskell J."/>
            <person name="Glotzer D."/>
            <person name="Gorecki P."/>
            <person name="Heitman J."/>
            <person name="Hesse C."/>
            <person name="Hori C."/>
            <person name="Igarashi K."/>
            <person name="Jurgens J.A."/>
            <person name="Kallen N."/>
            <person name="Kersten P."/>
            <person name="Kohler A."/>
            <person name="Kuees U."/>
            <person name="Kumar T.K.A."/>
            <person name="Kuo A."/>
            <person name="LaButti K."/>
            <person name="Larrondo L.F."/>
            <person name="Lindquist E."/>
            <person name="Ling A."/>
            <person name="Lombard V."/>
            <person name="Lucas S."/>
            <person name="Lundell T."/>
            <person name="Martin R."/>
            <person name="McLaughlin D.J."/>
            <person name="Morgenstern I."/>
            <person name="Morin E."/>
            <person name="Murat C."/>
            <person name="Nagy L.G."/>
            <person name="Nolan M."/>
            <person name="Ohm R.A."/>
            <person name="Patyshakuliyeva A."/>
            <person name="Rokas A."/>
            <person name="Ruiz-Duenas F.J."/>
            <person name="Sabat G."/>
            <person name="Salamov A."/>
            <person name="Samejima M."/>
            <person name="Schmutz J."/>
            <person name="Slot J.C."/>
            <person name="St John F."/>
            <person name="Stenlid J."/>
            <person name="Sun H."/>
            <person name="Sun S."/>
            <person name="Syed K."/>
            <person name="Tsang A."/>
            <person name="Wiebenga A."/>
            <person name="Young D."/>
            <person name="Pisabarro A."/>
            <person name="Eastwood D.C."/>
            <person name="Martin F."/>
            <person name="Cullen D."/>
            <person name="Grigoriev I.V."/>
            <person name="Hibbett D.S."/>
        </authorList>
    </citation>
    <scope>NUCLEOTIDE SEQUENCE [LARGE SCALE GENOMIC DNA]</scope>
    <source>
        <strain evidence="2 3">ATCC 11539</strain>
    </source>
</reference>
<feature type="region of interest" description="Disordered" evidence="1">
    <location>
        <begin position="1"/>
        <end position="52"/>
    </location>
</feature>
<feature type="compositionally biased region" description="Basic and acidic residues" evidence="1">
    <location>
        <begin position="113"/>
        <end position="125"/>
    </location>
</feature>
<dbReference type="EMBL" id="KB469303">
    <property type="protein sequence ID" value="EPQ54850.1"/>
    <property type="molecule type" value="Genomic_DNA"/>
</dbReference>
<accession>S7RKD3</accession>
<dbReference type="HOGENOM" id="CLU_1992876_0_0_1"/>
<feature type="compositionally biased region" description="Low complexity" evidence="1">
    <location>
        <begin position="1"/>
        <end position="11"/>
    </location>
</feature>
<gene>
    <name evidence="2" type="ORF">GLOTRDRAFT_130200</name>
</gene>
<dbReference type="KEGG" id="gtr:GLOTRDRAFT_130200"/>
<feature type="compositionally biased region" description="Low complexity" evidence="1">
    <location>
        <begin position="90"/>
        <end position="110"/>
    </location>
</feature>
<name>S7RKD3_GLOTA</name>
<proteinExistence type="predicted"/>